<dbReference type="InterPro" id="IPR039537">
    <property type="entry name" value="Retrotran_Ty1/copia-like"/>
</dbReference>
<dbReference type="EMBL" id="JARYMX010000005">
    <property type="protein sequence ID" value="KAJ9547787.1"/>
    <property type="molecule type" value="Genomic_DNA"/>
</dbReference>
<dbReference type="InterPro" id="IPR001584">
    <property type="entry name" value="Integrase_cat-core"/>
</dbReference>
<feature type="domain" description="Integrase catalytic" evidence="2">
    <location>
        <begin position="109"/>
        <end position="265"/>
    </location>
</feature>
<dbReference type="InterPro" id="IPR012337">
    <property type="entry name" value="RNaseH-like_sf"/>
</dbReference>
<evidence type="ECO:0000256" key="1">
    <source>
        <dbReference type="SAM" id="MobiDB-lite"/>
    </source>
</evidence>
<dbReference type="GO" id="GO:0003676">
    <property type="term" value="F:nucleic acid binding"/>
    <property type="evidence" value="ECO:0007669"/>
    <property type="project" value="InterPro"/>
</dbReference>
<dbReference type="Proteomes" id="UP001172457">
    <property type="component" value="Chromosome 5"/>
</dbReference>
<comment type="caution">
    <text evidence="3">The sequence shown here is derived from an EMBL/GenBank/DDBJ whole genome shotgun (WGS) entry which is preliminary data.</text>
</comment>
<proteinExistence type="predicted"/>
<dbReference type="GO" id="GO:0015074">
    <property type="term" value="P:DNA integration"/>
    <property type="evidence" value="ECO:0007669"/>
    <property type="project" value="InterPro"/>
</dbReference>
<feature type="compositionally biased region" description="Low complexity" evidence="1">
    <location>
        <begin position="434"/>
        <end position="447"/>
    </location>
</feature>
<accession>A0AA38W5S8</accession>
<dbReference type="SUPFAM" id="SSF53098">
    <property type="entry name" value="Ribonuclease H-like"/>
    <property type="match status" value="1"/>
</dbReference>
<protein>
    <recommendedName>
        <fullName evidence="2">Integrase catalytic domain-containing protein</fullName>
    </recommendedName>
</protein>
<evidence type="ECO:0000313" key="3">
    <source>
        <dbReference type="EMBL" id="KAJ9547787.1"/>
    </source>
</evidence>
<dbReference type="PANTHER" id="PTHR42648:SF18">
    <property type="entry name" value="RETROTRANSPOSON, UNCLASSIFIED-LIKE PROTEIN"/>
    <property type="match status" value="1"/>
</dbReference>
<feature type="region of interest" description="Disordered" evidence="1">
    <location>
        <begin position="361"/>
        <end position="393"/>
    </location>
</feature>
<dbReference type="AlphaFoldDB" id="A0AA38W5S8"/>
<sequence>MRLSVEFGEQIVKSSGPKRRNPIWKLKFSESDLAQNTGCGKGTFPIRKMEQNPKSEACFPIRKMIFSDSEKRRLVSGLSETRLSKDTLCPACEQGKMKRTLHPLKMETNCKSPINMIHMDLCGPIRVESLDRKKYMLVLVDEFSRAKYDAPDLIIAFIKRIQTLLGCKVKKLRSNKRTEFRNAKLQSFLEDVGISHNFFAVRTIQQNGVVERNKRTLVEEVRSMMAHLGVPQSVWAEAISSTCFNQTLIVTQTSKTAYKMINEHKSNIDFLKKAKPIQMSLSSLDTHLTQSTTTPSTTFAPNTFASDFIDFTDYDLPTLTAPIVVAAEPDPSSTSVSSDTFFTKSSSMPTVDADTSIETVTPEPVVSPPKILPTNDRQKMNGTDRSQHRTSHKPSKRIFLWDQLWIFAIHDENDAANNQQEYDTLPHSRKWTKSHSSSQIIGSPSKPVRTGSTKNTDNKVLYAGFLSDFEPSETQQALSDPDWVKAMQEELAEFERNMVRQLVAKPRGKSIIAMKMGLLFETKPDWSPSDIVNKRVSITTRLLLLFPDSKLTKI</sequence>
<name>A0AA38W5S8_9ASTR</name>
<keyword evidence="4" id="KW-1185">Reference proteome</keyword>
<dbReference type="PROSITE" id="PS50994">
    <property type="entry name" value="INTEGRASE"/>
    <property type="match status" value="1"/>
</dbReference>
<dbReference type="Gene3D" id="3.30.420.10">
    <property type="entry name" value="Ribonuclease H-like superfamily/Ribonuclease H"/>
    <property type="match status" value="1"/>
</dbReference>
<evidence type="ECO:0000259" key="2">
    <source>
        <dbReference type="PROSITE" id="PS50994"/>
    </source>
</evidence>
<evidence type="ECO:0000313" key="4">
    <source>
        <dbReference type="Proteomes" id="UP001172457"/>
    </source>
</evidence>
<reference evidence="3" key="1">
    <citation type="submission" date="2023-03" db="EMBL/GenBank/DDBJ databases">
        <title>Chromosome-scale reference genome and RAD-based genetic map of yellow starthistle (Centaurea solstitialis) reveal putative structural variation and QTLs associated with invader traits.</title>
        <authorList>
            <person name="Reatini B."/>
            <person name="Cang F.A."/>
            <person name="Jiang Q."/>
            <person name="Mckibben M.T.W."/>
            <person name="Barker M.S."/>
            <person name="Rieseberg L.H."/>
            <person name="Dlugosch K.M."/>
        </authorList>
    </citation>
    <scope>NUCLEOTIDE SEQUENCE</scope>
    <source>
        <strain evidence="3">CAN-66</strain>
        <tissue evidence="3">Leaf</tissue>
    </source>
</reference>
<dbReference type="PANTHER" id="PTHR42648">
    <property type="entry name" value="TRANSPOSASE, PUTATIVE-RELATED"/>
    <property type="match status" value="1"/>
</dbReference>
<gene>
    <name evidence="3" type="ORF">OSB04_020330</name>
</gene>
<organism evidence="3 4">
    <name type="scientific">Centaurea solstitialis</name>
    <name type="common">yellow star-thistle</name>
    <dbReference type="NCBI Taxonomy" id="347529"/>
    <lineage>
        <taxon>Eukaryota</taxon>
        <taxon>Viridiplantae</taxon>
        <taxon>Streptophyta</taxon>
        <taxon>Embryophyta</taxon>
        <taxon>Tracheophyta</taxon>
        <taxon>Spermatophyta</taxon>
        <taxon>Magnoliopsida</taxon>
        <taxon>eudicotyledons</taxon>
        <taxon>Gunneridae</taxon>
        <taxon>Pentapetalae</taxon>
        <taxon>asterids</taxon>
        <taxon>campanulids</taxon>
        <taxon>Asterales</taxon>
        <taxon>Asteraceae</taxon>
        <taxon>Carduoideae</taxon>
        <taxon>Cardueae</taxon>
        <taxon>Centaureinae</taxon>
        <taxon>Centaurea</taxon>
    </lineage>
</organism>
<feature type="region of interest" description="Disordered" evidence="1">
    <location>
        <begin position="428"/>
        <end position="454"/>
    </location>
</feature>
<dbReference type="InterPro" id="IPR036397">
    <property type="entry name" value="RNaseH_sf"/>
</dbReference>